<organism evidence="2 3">
    <name type="scientific">Ampelomyces quisqualis</name>
    <name type="common">Powdery mildew agent</name>
    <dbReference type="NCBI Taxonomy" id="50730"/>
    <lineage>
        <taxon>Eukaryota</taxon>
        <taxon>Fungi</taxon>
        <taxon>Dikarya</taxon>
        <taxon>Ascomycota</taxon>
        <taxon>Pezizomycotina</taxon>
        <taxon>Dothideomycetes</taxon>
        <taxon>Pleosporomycetidae</taxon>
        <taxon>Pleosporales</taxon>
        <taxon>Pleosporineae</taxon>
        <taxon>Phaeosphaeriaceae</taxon>
        <taxon>Ampelomyces</taxon>
    </lineage>
</organism>
<evidence type="ECO:0000256" key="1">
    <source>
        <dbReference type="SAM" id="MobiDB-lite"/>
    </source>
</evidence>
<feature type="region of interest" description="Disordered" evidence="1">
    <location>
        <begin position="150"/>
        <end position="185"/>
    </location>
</feature>
<dbReference type="AlphaFoldDB" id="A0A6A5QTU3"/>
<feature type="compositionally biased region" description="Polar residues" evidence="1">
    <location>
        <begin position="154"/>
        <end position="178"/>
    </location>
</feature>
<proteinExistence type="predicted"/>
<dbReference type="Proteomes" id="UP000800096">
    <property type="component" value="Unassembled WGS sequence"/>
</dbReference>
<accession>A0A6A5QTU3</accession>
<protein>
    <submittedName>
        <fullName evidence="2">Uncharacterized protein</fullName>
    </submittedName>
</protein>
<evidence type="ECO:0000313" key="2">
    <source>
        <dbReference type="EMBL" id="KAF1918809.1"/>
    </source>
</evidence>
<dbReference type="EMBL" id="ML979133">
    <property type="protein sequence ID" value="KAF1918809.1"/>
    <property type="molecule type" value="Genomic_DNA"/>
</dbReference>
<evidence type="ECO:0000313" key="3">
    <source>
        <dbReference type="Proteomes" id="UP000800096"/>
    </source>
</evidence>
<sequence length="185" mass="20430">MAASYSVRSTILHTYCATNGERDTPRLRNRVERNKVKACHRHVSNQPRNSGAAVPGYKRGASSAKFPATKAAECAVLKRQAVLRGELPLQRPTPSYPRRTKLAEHGYRSRVPCSKAHTIDQKPCRRKPMSRTRHVVPIDRLRARVWNLGAGGESSVSGAYGSTTTGHTRARSHTSQSRAARGRPP</sequence>
<reference evidence="2" key="1">
    <citation type="journal article" date="2020" name="Stud. Mycol.">
        <title>101 Dothideomycetes genomes: a test case for predicting lifestyles and emergence of pathogens.</title>
        <authorList>
            <person name="Haridas S."/>
            <person name="Albert R."/>
            <person name="Binder M."/>
            <person name="Bloem J."/>
            <person name="Labutti K."/>
            <person name="Salamov A."/>
            <person name="Andreopoulos B."/>
            <person name="Baker S."/>
            <person name="Barry K."/>
            <person name="Bills G."/>
            <person name="Bluhm B."/>
            <person name="Cannon C."/>
            <person name="Castanera R."/>
            <person name="Culley D."/>
            <person name="Daum C."/>
            <person name="Ezra D."/>
            <person name="Gonzalez J."/>
            <person name="Henrissat B."/>
            <person name="Kuo A."/>
            <person name="Liang C."/>
            <person name="Lipzen A."/>
            <person name="Lutzoni F."/>
            <person name="Magnuson J."/>
            <person name="Mondo S."/>
            <person name="Nolan M."/>
            <person name="Ohm R."/>
            <person name="Pangilinan J."/>
            <person name="Park H.-J."/>
            <person name="Ramirez L."/>
            <person name="Alfaro M."/>
            <person name="Sun H."/>
            <person name="Tritt A."/>
            <person name="Yoshinaga Y."/>
            <person name="Zwiers L.-H."/>
            <person name="Turgeon B."/>
            <person name="Goodwin S."/>
            <person name="Spatafora J."/>
            <person name="Crous P."/>
            <person name="Grigoriev I."/>
        </authorList>
    </citation>
    <scope>NUCLEOTIDE SEQUENCE</scope>
    <source>
        <strain evidence="2">HMLAC05119</strain>
    </source>
</reference>
<gene>
    <name evidence="2" type="ORF">BDU57DRAFT_526957</name>
</gene>
<keyword evidence="3" id="KW-1185">Reference proteome</keyword>
<name>A0A6A5QTU3_AMPQU</name>